<dbReference type="PANTHER" id="PTHR12035">
    <property type="entry name" value="SIALIC ACID BINDING IMMUNOGLOBULIN-LIKE LECTIN"/>
    <property type="match status" value="1"/>
</dbReference>
<comment type="subcellular location">
    <subcellularLocation>
        <location evidence="1">Membrane</location>
        <topology evidence="1">Single-pass type I membrane protein</topology>
    </subcellularLocation>
</comment>
<evidence type="ECO:0000256" key="11">
    <source>
        <dbReference type="SAM" id="SignalP"/>
    </source>
</evidence>
<proteinExistence type="inferred from homology"/>
<feature type="chain" id="PRO_5046299563" evidence="11">
    <location>
        <begin position="20"/>
        <end position="592"/>
    </location>
</feature>
<feature type="compositionally biased region" description="Basic and acidic residues" evidence="9">
    <location>
        <begin position="534"/>
        <end position="545"/>
    </location>
</feature>
<evidence type="ECO:0000256" key="6">
    <source>
        <dbReference type="ARBA" id="ARBA00022989"/>
    </source>
</evidence>
<dbReference type="InterPro" id="IPR036179">
    <property type="entry name" value="Ig-like_dom_sf"/>
</dbReference>
<dbReference type="InterPro" id="IPR003598">
    <property type="entry name" value="Ig_sub2"/>
</dbReference>
<evidence type="ECO:0000256" key="4">
    <source>
        <dbReference type="ARBA" id="ARBA00022737"/>
    </source>
</evidence>
<dbReference type="SMART" id="SM00409">
    <property type="entry name" value="IG"/>
    <property type="match status" value="3"/>
</dbReference>
<dbReference type="SUPFAM" id="SSF48726">
    <property type="entry name" value="Immunoglobulin"/>
    <property type="match status" value="4"/>
</dbReference>
<keyword evidence="5" id="KW-0130">Cell adhesion</keyword>
<dbReference type="SMART" id="SM00408">
    <property type="entry name" value="IGc2"/>
    <property type="match status" value="1"/>
</dbReference>
<comment type="similarity">
    <text evidence="8">Belongs to the immunoglobulin superfamily. SIGLEC (sialic acid binding Ig-like lectin) family.</text>
</comment>
<dbReference type="InterPro" id="IPR013783">
    <property type="entry name" value="Ig-like_fold"/>
</dbReference>
<dbReference type="InterPro" id="IPR007110">
    <property type="entry name" value="Ig-like_dom"/>
</dbReference>
<gene>
    <name evidence="14" type="primary">LOC103558388</name>
</gene>
<evidence type="ECO:0000256" key="1">
    <source>
        <dbReference type="ARBA" id="ARBA00004479"/>
    </source>
</evidence>
<dbReference type="RefSeq" id="XP_070489439.1">
    <property type="nucleotide sequence ID" value="XM_070633338.1"/>
</dbReference>
<feature type="signal peptide" evidence="11">
    <location>
        <begin position="1"/>
        <end position="19"/>
    </location>
</feature>
<keyword evidence="11" id="KW-0732">Signal</keyword>
<evidence type="ECO:0000256" key="7">
    <source>
        <dbReference type="ARBA" id="ARBA00023136"/>
    </source>
</evidence>
<dbReference type="GeneID" id="103558388"/>
<feature type="domain" description="Ig-like" evidence="12">
    <location>
        <begin position="159"/>
        <end position="248"/>
    </location>
</feature>
<evidence type="ECO:0000256" key="2">
    <source>
        <dbReference type="ARBA" id="ARBA00022692"/>
    </source>
</evidence>
<evidence type="ECO:0000256" key="3">
    <source>
        <dbReference type="ARBA" id="ARBA00022734"/>
    </source>
</evidence>
<evidence type="ECO:0000313" key="13">
    <source>
        <dbReference type="Proteomes" id="UP001652662"/>
    </source>
</evidence>
<keyword evidence="3" id="KW-0430">Lectin</keyword>
<feature type="transmembrane region" description="Helical" evidence="10">
    <location>
        <begin position="456"/>
        <end position="480"/>
    </location>
</feature>
<feature type="domain" description="Ig-like" evidence="12">
    <location>
        <begin position="33"/>
        <end position="155"/>
    </location>
</feature>
<dbReference type="Gene3D" id="2.60.40.10">
    <property type="entry name" value="Immunoglobulins"/>
    <property type="match status" value="4"/>
</dbReference>
<dbReference type="Proteomes" id="UP001652662">
    <property type="component" value="Chromosome 9"/>
</dbReference>
<dbReference type="Pfam" id="PF13927">
    <property type="entry name" value="Ig_3"/>
    <property type="match status" value="1"/>
</dbReference>
<feature type="region of interest" description="Disordered" evidence="9">
    <location>
        <begin position="530"/>
        <end position="592"/>
    </location>
</feature>
<name>A0ABM4QJ14_EQUPR</name>
<evidence type="ECO:0000256" key="9">
    <source>
        <dbReference type="SAM" id="MobiDB-lite"/>
    </source>
</evidence>
<evidence type="ECO:0000259" key="12">
    <source>
        <dbReference type="PROSITE" id="PS50835"/>
    </source>
</evidence>
<dbReference type="PROSITE" id="PS00290">
    <property type="entry name" value="IG_MHC"/>
    <property type="match status" value="1"/>
</dbReference>
<protein>
    <submittedName>
        <fullName evidence="14">Sialic acid-binding Ig-like lectin 5 isoform X1</fullName>
    </submittedName>
</protein>
<keyword evidence="6 10" id="KW-1133">Transmembrane helix</keyword>
<keyword evidence="2 10" id="KW-0812">Transmembrane</keyword>
<dbReference type="Pfam" id="PF07686">
    <property type="entry name" value="V-set"/>
    <property type="match status" value="1"/>
</dbReference>
<evidence type="ECO:0000313" key="14">
    <source>
        <dbReference type="RefSeq" id="XP_070489439.1"/>
    </source>
</evidence>
<dbReference type="InterPro" id="IPR051036">
    <property type="entry name" value="SIGLEC"/>
</dbReference>
<dbReference type="InterPro" id="IPR003006">
    <property type="entry name" value="Ig/MHC_CS"/>
</dbReference>
<feature type="compositionally biased region" description="Polar residues" evidence="9">
    <location>
        <begin position="567"/>
        <end position="585"/>
    </location>
</feature>
<dbReference type="InterPro" id="IPR003599">
    <property type="entry name" value="Ig_sub"/>
</dbReference>
<evidence type="ECO:0000256" key="5">
    <source>
        <dbReference type="ARBA" id="ARBA00022889"/>
    </source>
</evidence>
<keyword evidence="13" id="KW-1185">Reference proteome</keyword>
<reference evidence="14" key="1">
    <citation type="submission" date="2025-08" db="UniProtKB">
        <authorList>
            <consortium name="RefSeq"/>
        </authorList>
    </citation>
    <scope>IDENTIFICATION</scope>
    <source>
        <tissue evidence="14">Blood</tissue>
    </source>
</reference>
<evidence type="ECO:0000256" key="8">
    <source>
        <dbReference type="ARBA" id="ARBA00038361"/>
    </source>
</evidence>
<keyword evidence="7 10" id="KW-0472">Membrane</keyword>
<accession>A0ABM4QJ14</accession>
<feature type="domain" description="Ig-like" evidence="12">
    <location>
        <begin position="270"/>
        <end position="347"/>
    </location>
</feature>
<organism evidence="13 14">
    <name type="scientific">Equus przewalskii</name>
    <name type="common">Przewalski's horse</name>
    <name type="synonym">Equus caballus przewalskii</name>
    <dbReference type="NCBI Taxonomy" id="9798"/>
    <lineage>
        <taxon>Eukaryota</taxon>
        <taxon>Metazoa</taxon>
        <taxon>Chordata</taxon>
        <taxon>Craniata</taxon>
        <taxon>Vertebrata</taxon>
        <taxon>Euteleostomi</taxon>
        <taxon>Mammalia</taxon>
        <taxon>Eutheria</taxon>
        <taxon>Laurasiatheria</taxon>
        <taxon>Perissodactyla</taxon>
        <taxon>Equidae</taxon>
        <taxon>Equus</taxon>
    </lineage>
</organism>
<keyword evidence="4" id="KW-0677">Repeat</keyword>
<evidence type="ECO:0000256" key="10">
    <source>
        <dbReference type="SAM" id="Phobius"/>
    </source>
</evidence>
<sequence>MPLLLLLLLLLLWPPLLWAAEWGKESWDGWPGPRARDLRYQLRVQKSVTVQAGLCVSVACTFSYPPDEWTDAHPAYGYWFREGTNTDLGAPVATNHPYREVEAKTQGRFHLLQDIRNYSCSLDIRDVQRGDEGKYFFRVERGPRVKYNYRENQLSVIVPALTETPDIHIQETLEAGNPKNITCTAPWACERGTPPTFSWVGVALTSQGPKIPRTSVLTLTPQPQDHGSNLTCQVTLPGADVSAERTIQLNVSYAPQNLTISMFQKEGTGPEALGNGSSLLVQEGQSLRLVCVADSNPPATITWTRGSQILSSSNPGVLELPWVELGHQGTYVCRAQHLLGSLEASLSLFVTNPPQLFEPSCSWENEGLRCSCSARGLPAPSLYWWLREELVEGNYSNASFTVTSSSTGPWTNSSLSLGRELCSSLRLRCEAQNPYGKQSVTVLLLPGTPGPRTGEVVGALGGAGVTALLALCLCLIFFVVKIYKKKSAEKAASGHGVHFAESTVSWISCCTQLRDLRTSLSSFLSFTSQSRSGHLKEPGSDRPSDHPAPAATASTSEEEQELHYASLSFQRTTSRTFQEQETTEYSEIKIQK</sequence>
<dbReference type="InterPro" id="IPR013106">
    <property type="entry name" value="Ig_V-set"/>
</dbReference>
<dbReference type="PROSITE" id="PS50835">
    <property type="entry name" value="IG_LIKE"/>
    <property type="match status" value="3"/>
</dbReference>
<dbReference type="PANTHER" id="PTHR12035:SF139">
    <property type="entry name" value="IG-LIKE DOMAIN-CONTAINING PROTEIN"/>
    <property type="match status" value="1"/>
</dbReference>